<feature type="transmembrane region" description="Helical" evidence="1">
    <location>
        <begin position="75"/>
        <end position="92"/>
    </location>
</feature>
<evidence type="ECO:0000256" key="1">
    <source>
        <dbReference type="SAM" id="Phobius"/>
    </source>
</evidence>
<dbReference type="Pfam" id="PF04304">
    <property type="entry name" value="DUF454"/>
    <property type="match status" value="1"/>
</dbReference>
<keyword evidence="1" id="KW-1133">Transmembrane helix</keyword>
<accession>A0A943UXH5</accession>
<protein>
    <submittedName>
        <fullName evidence="2">DUF454 family protein</fullName>
    </submittedName>
</protein>
<dbReference type="EMBL" id="JAGZSV010000060">
    <property type="protein sequence ID" value="MBS6940722.1"/>
    <property type="molecule type" value="Genomic_DNA"/>
</dbReference>
<dbReference type="PANTHER" id="PTHR35813:SF1">
    <property type="entry name" value="INNER MEMBRANE PROTEIN YBAN"/>
    <property type="match status" value="1"/>
</dbReference>
<organism evidence="2 3">
    <name type="scientific">Slackia piriformis</name>
    <dbReference type="NCBI Taxonomy" id="626934"/>
    <lineage>
        <taxon>Bacteria</taxon>
        <taxon>Bacillati</taxon>
        <taxon>Actinomycetota</taxon>
        <taxon>Coriobacteriia</taxon>
        <taxon>Eggerthellales</taxon>
        <taxon>Eggerthellaceae</taxon>
        <taxon>Slackia</taxon>
    </lineage>
</organism>
<evidence type="ECO:0000313" key="2">
    <source>
        <dbReference type="EMBL" id="MBS6940722.1"/>
    </source>
</evidence>
<dbReference type="InterPro" id="IPR007401">
    <property type="entry name" value="DUF454"/>
</dbReference>
<feature type="transmembrane region" description="Helical" evidence="1">
    <location>
        <begin position="97"/>
        <end position="117"/>
    </location>
</feature>
<reference evidence="2" key="1">
    <citation type="submission" date="2021-02" db="EMBL/GenBank/DDBJ databases">
        <title>Infant gut strain persistence is associated with maternal origin, phylogeny, and functional potential including surface adhesion and iron acquisition.</title>
        <authorList>
            <person name="Lou Y.C."/>
        </authorList>
    </citation>
    <scope>NUCLEOTIDE SEQUENCE</scope>
    <source>
        <strain evidence="2">L2_039_000G1_dasL2_039_000G1_concoct_11</strain>
    </source>
</reference>
<dbReference type="PANTHER" id="PTHR35813">
    <property type="entry name" value="INNER MEMBRANE PROTEIN YBAN"/>
    <property type="match status" value="1"/>
</dbReference>
<comment type="caution">
    <text evidence="2">The sequence shown here is derived from an EMBL/GenBank/DDBJ whole genome shotgun (WGS) entry which is preliminary data.</text>
</comment>
<dbReference type="PIRSF" id="PIRSF016789">
    <property type="entry name" value="DUF454"/>
    <property type="match status" value="1"/>
</dbReference>
<sequence length="136" mass="14938">MKRPLLLVCAWAACALGFLGVAVPVLPTTPLLLLATFLFAKSSPRCHAWIGQTAIYRSYVIPFKEQGGIPFKRKLHILGLSYTVMGVSALLVRKPLVWCILAAVALFLLWLMCWRIPTVGDVPAAPHSPSQAREND</sequence>
<keyword evidence="1" id="KW-0812">Transmembrane</keyword>
<dbReference type="Proteomes" id="UP000727506">
    <property type="component" value="Unassembled WGS sequence"/>
</dbReference>
<keyword evidence="1" id="KW-0472">Membrane</keyword>
<dbReference type="GO" id="GO:0005886">
    <property type="term" value="C:plasma membrane"/>
    <property type="evidence" value="ECO:0007669"/>
    <property type="project" value="TreeGrafter"/>
</dbReference>
<name>A0A943UXH5_9ACTN</name>
<evidence type="ECO:0000313" key="3">
    <source>
        <dbReference type="Proteomes" id="UP000727506"/>
    </source>
</evidence>
<proteinExistence type="predicted"/>
<dbReference type="AlphaFoldDB" id="A0A943UXH5"/>
<gene>
    <name evidence="2" type="ORF">KH142_04440</name>
</gene>